<feature type="compositionally biased region" description="Basic and acidic residues" evidence="7">
    <location>
        <begin position="378"/>
        <end position="394"/>
    </location>
</feature>
<keyword evidence="5" id="KW-0413">Isomerase</keyword>
<dbReference type="GO" id="GO:0005788">
    <property type="term" value="C:endoplasmic reticulum lumen"/>
    <property type="evidence" value="ECO:0007669"/>
    <property type="project" value="UniProtKB-SubCell"/>
</dbReference>
<evidence type="ECO:0000256" key="5">
    <source>
        <dbReference type="ARBA" id="ARBA00023235"/>
    </source>
</evidence>
<dbReference type="CDD" id="cd03002">
    <property type="entry name" value="PDI_a_MPD1_like"/>
    <property type="match status" value="1"/>
</dbReference>
<dbReference type="InterPro" id="IPR057305">
    <property type="entry name" value="Thioredox_PDIA6_C"/>
</dbReference>
<dbReference type="Proteomes" id="UP000748025">
    <property type="component" value="Unassembled WGS sequence"/>
</dbReference>
<comment type="caution">
    <text evidence="9">The sequence shown here is derived from an EMBL/GenBank/DDBJ whole genome shotgun (WGS) entry which is preliminary data.</text>
</comment>
<dbReference type="EC" id="5.3.4.1" evidence="3"/>
<keyword evidence="6" id="KW-0676">Redox-active center</keyword>
<accession>A0A9P7SWK6</accession>
<evidence type="ECO:0000313" key="9">
    <source>
        <dbReference type="EMBL" id="KAG5987432.1"/>
    </source>
</evidence>
<dbReference type="GO" id="GO:0034976">
    <property type="term" value="P:response to endoplasmic reticulum stress"/>
    <property type="evidence" value="ECO:0007669"/>
    <property type="project" value="TreeGrafter"/>
</dbReference>
<reference evidence="9" key="1">
    <citation type="journal article" date="2020" name="bioRxiv">
        <title>Whole genome comparisons of ergot fungi reveals the divergence and evolution of species within the genus Claviceps are the result of varying mechanisms driving genome evolution and host range expansion.</title>
        <authorList>
            <person name="Wyka S.A."/>
            <person name="Mondo S.J."/>
            <person name="Liu M."/>
            <person name="Dettman J."/>
            <person name="Nalam V."/>
            <person name="Broders K.D."/>
        </authorList>
    </citation>
    <scope>NUCLEOTIDE SEQUENCE</scope>
    <source>
        <strain evidence="9">CCC 602</strain>
    </source>
</reference>
<dbReference type="GO" id="GO:0015035">
    <property type="term" value="F:protein-disulfide reductase activity"/>
    <property type="evidence" value="ECO:0007669"/>
    <property type="project" value="TreeGrafter"/>
</dbReference>
<comment type="catalytic activity">
    <reaction evidence="1">
        <text>Catalyzes the rearrangement of -S-S- bonds in proteins.</text>
        <dbReference type="EC" id="5.3.4.1"/>
    </reaction>
</comment>
<evidence type="ECO:0000313" key="10">
    <source>
        <dbReference type="Proteomes" id="UP000748025"/>
    </source>
</evidence>
<dbReference type="EMBL" id="SRPW01003305">
    <property type="protein sequence ID" value="KAG5987432.1"/>
    <property type="molecule type" value="Genomic_DNA"/>
</dbReference>
<dbReference type="Pfam" id="PF24541">
    <property type="entry name" value="Thioredox_PDIA6_C"/>
    <property type="match status" value="1"/>
</dbReference>
<dbReference type="Pfam" id="PF00085">
    <property type="entry name" value="Thioredoxin"/>
    <property type="match status" value="1"/>
</dbReference>
<dbReference type="PROSITE" id="PS00194">
    <property type="entry name" value="THIOREDOXIN_1"/>
    <property type="match status" value="1"/>
</dbReference>
<protein>
    <recommendedName>
        <fullName evidence="3">protein disulfide-isomerase</fullName>
        <ecNumber evidence="3">5.3.4.1</ecNumber>
    </recommendedName>
</protein>
<dbReference type="PROSITE" id="PS51352">
    <property type="entry name" value="THIOREDOXIN_2"/>
    <property type="match status" value="1"/>
</dbReference>
<feature type="region of interest" description="Disordered" evidence="7">
    <location>
        <begin position="356"/>
        <end position="414"/>
    </location>
</feature>
<evidence type="ECO:0000256" key="6">
    <source>
        <dbReference type="ARBA" id="ARBA00023284"/>
    </source>
</evidence>
<keyword evidence="10" id="KW-1185">Reference proteome</keyword>
<evidence type="ECO:0000256" key="7">
    <source>
        <dbReference type="SAM" id="MobiDB-lite"/>
    </source>
</evidence>
<dbReference type="SUPFAM" id="SSF52833">
    <property type="entry name" value="Thioredoxin-like"/>
    <property type="match status" value="2"/>
</dbReference>
<dbReference type="GO" id="GO:0003756">
    <property type="term" value="F:protein disulfide isomerase activity"/>
    <property type="evidence" value="ECO:0007669"/>
    <property type="project" value="UniProtKB-EC"/>
</dbReference>
<dbReference type="Gene3D" id="3.40.30.10">
    <property type="entry name" value="Glutaredoxin"/>
    <property type="match status" value="2"/>
</dbReference>
<dbReference type="PRINTS" id="PR00421">
    <property type="entry name" value="THIOREDOXIN"/>
</dbReference>
<feature type="domain" description="Thioredoxin" evidence="8">
    <location>
        <begin position="127"/>
        <end position="258"/>
    </location>
</feature>
<sequence length="579" mass="62515">MECGMWNQTEQVARLELAPQLLPPPPPAHVAAAATRLDYTVAFSPSEFQNVDFQSQTASLRIDYSISSLLSPAGFTRTVTASDLVSSTPEQNTRQESPPLFCLRASTSTQKTKPTMHNPAAAAAALTAVLAALPVANAMYSKNSPVLQVTAKTYNSLIAQSNHTSIVEFYAPWCGHCQNLKPAYEKAAKKLEGLAKVAAIDCDDDANKQFCGAMGVKGFPTLKTVRPAKKAGGKPVVEDYQGARTASGIVEAVVSKINNHVTRVTDKDLDAFLADDKPKAVLFTEKGTTSALLRSLAIDFLDVVSVGQIRNKEAEAVEKFGVDKFPTFVLIPAGDKEPIKYDGELKKKDMVEFLKQVGQPNPDPAPANAKSKPKSNKKKESDTKADAKSKKEAEASSESTTESAEPPADSPAAASEEISISVAANMEALTEKCLHSKASTCILAFLPASDSTEDGARVVSSLSRLNTKYIHGNRQLFTFLSVPNNIEGLDAVRKSLDLTADIELVAINARRAWWRHYQGDFGLESVEAWIDAIRMGEGSKSKLPKDIIVQEPEETPAETPVAAEPKDTTEEEQVKHEEL</sequence>
<gene>
    <name evidence="9" type="ORF">E4U43_005066</name>
</gene>
<feature type="compositionally biased region" description="Basic and acidic residues" evidence="7">
    <location>
        <begin position="564"/>
        <end position="579"/>
    </location>
</feature>
<feature type="region of interest" description="Disordered" evidence="7">
    <location>
        <begin position="543"/>
        <end position="579"/>
    </location>
</feature>
<dbReference type="PANTHER" id="PTHR45815">
    <property type="entry name" value="PROTEIN DISULFIDE-ISOMERASE A6"/>
    <property type="match status" value="1"/>
</dbReference>
<dbReference type="CDD" id="cd02981">
    <property type="entry name" value="PDI_b_family"/>
    <property type="match status" value="1"/>
</dbReference>
<dbReference type="InterPro" id="IPR017937">
    <property type="entry name" value="Thioredoxin_CS"/>
</dbReference>
<name>A0A9P7SWK6_9HYPO</name>
<evidence type="ECO:0000256" key="2">
    <source>
        <dbReference type="ARBA" id="ARBA00004319"/>
    </source>
</evidence>
<keyword evidence="4" id="KW-1015">Disulfide bond</keyword>
<organism evidence="9 10">
    <name type="scientific">Claviceps pusilla</name>
    <dbReference type="NCBI Taxonomy" id="123648"/>
    <lineage>
        <taxon>Eukaryota</taxon>
        <taxon>Fungi</taxon>
        <taxon>Dikarya</taxon>
        <taxon>Ascomycota</taxon>
        <taxon>Pezizomycotina</taxon>
        <taxon>Sordariomycetes</taxon>
        <taxon>Hypocreomycetidae</taxon>
        <taxon>Hypocreales</taxon>
        <taxon>Clavicipitaceae</taxon>
        <taxon>Claviceps</taxon>
    </lineage>
</organism>
<evidence type="ECO:0000259" key="8">
    <source>
        <dbReference type="PROSITE" id="PS51352"/>
    </source>
</evidence>
<dbReference type="InterPro" id="IPR036249">
    <property type="entry name" value="Thioredoxin-like_sf"/>
</dbReference>
<dbReference type="InterPro" id="IPR013766">
    <property type="entry name" value="Thioredoxin_domain"/>
</dbReference>
<dbReference type="AlphaFoldDB" id="A0A9P7SWK6"/>
<comment type="subcellular location">
    <subcellularLocation>
        <location evidence="2">Endoplasmic reticulum lumen</location>
    </subcellularLocation>
</comment>
<dbReference type="OrthoDB" id="10264505at2759"/>
<evidence type="ECO:0000256" key="3">
    <source>
        <dbReference type="ARBA" id="ARBA00012723"/>
    </source>
</evidence>
<dbReference type="PANTHER" id="PTHR45815:SF3">
    <property type="entry name" value="PROTEIN DISULFIDE-ISOMERASE A6"/>
    <property type="match status" value="1"/>
</dbReference>
<evidence type="ECO:0000256" key="4">
    <source>
        <dbReference type="ARBA" id="ARBA00023157"/>
    </source>
</evidence>
<feature type="compositionally biased region" description="Low complexity" evidence="7">
    <location>
        <begin position="396"/>
        <end position="414"/>
    </location>
</feature>
<evidence type="ECO:0000256" key="1">
    <source>
        <dbReference type="ARBA" id="ARBA00001182"/>
    </source>
</evidence>
<proteinExistence type="predicted"/>